<dbReference type="Proteomes" id="UP000481861">
    <property type="component" value="Unassembled WGS sequence"/>
</dbReference>
<dbReference type="EMBL" id="JAADJZ010000002">
    <property type="protein sequence ID" value="KAF2877661.1"/>
    <property type="molecule type" value="Genomic_DNA"/>
</dbReference>
<reference evidence="1 2" key="1">
    <citation type="submission" date="2020-01" db="EMBL/GenBank/DDBJ databases">
        <authorList>
            <consortium name="DOE Joint Genome Institute"/>
            <person name="Haridas S."/>
            <person name="Albert R."/>
            <person name="Binder M."/>
            <person name="Bloem J."/>
            <person name="Labutti K."/>
            <person name="Salamov A."/>
            <person name="Andreopoulos B."/>
            <person name="Baker S.E."/>
            <person name="Barry K."/>
            <person name="Bills G."/>
            <person name="Bluhm B.H."/>
            <person name="Cannon C."/>
            <person name="Castanera R."/>
            <person name="Culley D.E."/>
            <person name="Daum C."/>
            <person name="Ezra D."/>
            <person name="Gonzalez J.B."/>
            <person name="Henrissat B."/>
            <person name="Kuo A."/>
            <person name="Liang C."/>
            <person name="Lipzen A."/>
            <person name="Lutzoni F."/>
            <person name="Magnuson J."/>
            <person name="Mondo S."/>
            <person name="Nolan M."/>
            <person name="Ohm R."/>
            <person name="Pangilinan J."/>
            <person name="Park H.-J.H."/>
            <person name="Ramirez L."/>
            <person name="Alfaro M."/>
            <person name="Sun H."/>
            <person name="Tritt A."/>
            <person name="Yoshinaga Y."/>
            <person name="Zwiers L.-H.L."/>
            <person name="Turgeon B.G."/>
            <person name="Goodwin S.B."/>
            <person name="Spatafora J.W."/>
            <person name="Crous P.W."/>
            <person name="Grigoriev I.V."/>
        </authorList>
    </citation>
    <scope>NUCLEOTIDE SEQUENCE [LARGE SCALE GENOMIC DNA]</scope>
    <source>
        <strain evidence="1 2">CBS 611.86</strain>
    </source>
</reference>
<name>A0A7C8MIG7_9PLEO</name>
<proteinExistence type="predicted"/>
<gene>
    <name evidence="1" type="ORF">BDV95DRAFT_590201</name>
</gene>
<protein>
    <submittedName>
        <fullName evidence="1">Uncharacterized protein</fullName>
    </submittedName>
</protein>
<evidence type="ECO:0000313" key="1">
    <source>
        <dbReference type="EMBL" id="KAF2877661.1"/>
    </source>
</evidence>
<evidence type="ECO:0000313" key="2">
    <source>
        <dbReference type="Proteomes" id="UP000481861"/>
    </source>
</evidence>
<sequence>MAIQDDCLRLRKDTVCPDHGVRILETFGVALAIALCDGGAVSFACLLVKFASLLSLKKNEQKRPWRLFAREEEIANIGYGVGLDAFSEGGNSSDMFPLVKLTHGGFFSLAKQQLRVVIGQGMDAFHGCKAAMEESEEEESLCGAVYPSKLRITTSSYYVAVVVADFWVGGWMVDGGYEEYLQVAELPLLHFTSILLMIFKIEYYKNHGKSVDCVKEIVGVCYGADDGFEKVVMMVTMMIRTAPWRFCEFRKKKWFLAHVLEQDFCADFDNWLGRE</sequence>
<dbReference type="AlphaFoldDB" id="A0A7C8MIG7"/>
<keyword evidence="2" id="KW-1185">Reference proteome</keyword>
<comment type="caution">
    <text evidence="1">The sequence shown here is derived from an EMBL/GenBank/DDBJ whole genome shotgun (WGS) entry which is preliminary data.</text>
</comment>
<accession>A0A7C8MIG7</accession>
<organism evidence="1 2">
    <name type="scientific">Massariosphaeria phaeospora</name>
    <dbReference type="NCBI Taxonomy" id="100035"/>
    <lineage>
        <taxon>Eukaryota</taxon>
        <taxon>Fungi</taxon>
        <taxon>Dikarya</taxon>
        <taxon>Ascomycota</taxon>
        <taxon>Pezizomycotina</taxon>
        <taxon>Dothideomycetes</taxon>
        <taxon>Pleosporomycetidae</taxon>
        <taxon>Pleosporales</taxon>
        <taxon>Pleosporales incertae sedis</taxon>
        <taxon>Massariosphaeria</taxon>
    </lineage>
</organism>